<dbReference type="AlphaFoldDB" id="A0AAV4VCW2"/>
<evidence type="ECO:0000256" key="1">
    <source>
        <dbReference type="SAM" id="MobiDB-lite"/>
    </source>
</evidence>
<comment type="caution">
    <text evidence="2">The sequence shown here is derived from an EMBL/GenBank/DDBJ whole genome shotgun (WGS) entry which is preliminary data.</text>
</comment>
<organism evidence="2 3">
    <name type="scientific">Caerostris darwini</name>
    <dbReference type="NCBI Taxonomy" id="1538125"/>
    <lineage>
        <taxon>Eukaryota</taxon>
        <taxon>Metazoa</taxon>
        <taxon>Ecdysozoa</taxon>
        <taxon>Arthropoda</taxon>
        <taxon>Chelicerata</taxon>
        <taxon>Arachnida</taxon>
        <taxon>Araneae</taxon>
        <taxon>Araneomorphae</taxon>
        <taxon>Entelegynae</taxon>
        <taxon>Araneoidea</taxon>
        <taxon>Araneidae</taxon>
        <taxon>Caerostris</taxon>
    </lineage>
</organism>
<evidence type="ECO:0000313" key="2">
    <source>
        <dbReference type="EMBL" id="GIY67962.1"/>
    </source>
</evidence>
<name>A0AAV4VCW2_9ARAC</name>
<accession>A0AAV4VCW2</accession>
<dbReference type="Proteomes" id="UP001054837">
    <property type="component" value="Unassembled WGS sequence"/>
</dbReference>
<feature type="region of interest" description="Disordered" evidence="1">
    <location>
        <begin position="1"/>
        <end position="22"/>
    </location>
</feature>
<protein>
    <submittedName>
        <fullName evidence="2">Uncharacterized protein</fullName>
    </submittedName>
</protein>
<reference evidence="2 3" key="1">
    <citation type="submission" date="2021-06" db="EMBL/GenBank/DDBJ databases">
        <title>Caerostris darwini draft genome.</title>
        <authorList>
            <person name="Kono N."/>
            <person name="Arakawa K."/>
        </authorList>
    </citation>
    <scope>NUCLEOTIDE SEQUENCE [LARGE SCALE GENOMIC DNA]</scope>
</reference>
<dbReference type="EMBL" id="BPLQ01012806">
    <property type="protein sequence ID" value="GIY67962.1"/>
    <property type="molecule type" value="Genomic_DNA"/>
</dbReference>
<gene>
    <name evidence="2" type="ORF">CDAR_243641</name>
</gene>
<evidence type="ECO:0000313" key="3">
    <source>
        <dbReference type="Proteomes" id="UP001054837"/>
    </source>
</evidence>
<keyword evidence="3" id="KW-1185">Reference proteome</keyword>
<sequence length="80" mass="9174">MAKQRISKHSPAIGIQNEPATHVDERQSLAANKRQTERSFRVQSGPRSVRMMWRNASLPQSAFIAQLLATDGFHKVLFWR</sequence>
<proteinExistence type="predicted"/>